<proteinExistence type="predicted"/>
<dbReference type="AlphaFoldDB" id="A0AAJ6NYZ9"/>
<keyword evidence="1" id="KW-0614">Plasmid</keyword>
<evidence type="ECO:0000313" key="1">
    <source>
        <dbReference type="EMBL" id="WGV29091.1"/>
    </source>
</evidence>
<protein>
    <submittedName>
        <fullName evidence="1">Uncharacterized protein</fullName>
    </submittedName>
</protein>
<reference evidence="1 2" key="1">
    <citation type="journal article" date="2023" name="Limnol Oceanogr Lett">
        <title>Environmental adaptations by the intertidal Antarctic cyanobacterium Halotia branconii CENA392 as revealed using long-read genome sequencing.</title>
        <authorList>
            <person name="Dextro R.B."/>
            <person name="Delbaje E."/>
            <person name="Freitas P.N.N."/>
            <person name="Geraldes V."/>
            <person name="Pinto E."/>
            <person name="Long P.F."/>
            <person name="Fiore M.F."/>
        </authorList>
    </citation>
    <scope>NUCLEOTIDE SEQUENCE [LARGE SCALE GENOMIC DNA]</scope>
    <source>
        <strain evidence="1 2">CENA392</strain>
        <plasmid evidence="1 2">unnamed1</plasmid>
    </source>
</reference>
<geneLocation type="plasmid" evidence="1 2">
    <name>unnamed1</name>
</geneLocation>
<gene>
    <name evidence="1" type="ORF">QI031_31520</name>
</gene>
<keyword evidence="2" id="KW-1185">Reference proteome</keyword>
<accession>A0AAJ6NYZ9</accession>
<organism evidence="1 2">
    <name type="scientific">Halotia branconii CENA392</name>
    <dbReference type="NCBI Taxonomy" id="1539056"/>
    <lineage>
        <taxon>Bacteria</taxon>
        <taxon>Bacillati</taxon>
        <taxon>Cyanobacteriota</taxon>
        <taxon>Cyanophyceae</taxon>
        <taxon>Nostocales</taxon>
        <taxon>Nodulariaceae</taxon>
        <taxon>Halotia</taxon>
    </lineage>
</organism>
<name>A0AAJ6NYZ9_9CYAN</name>
<dbReference type="RefSeq" id="WP_281486287.1">
    <property type="nucleotide sequence ID" value="NZ_CP124544.1"/>
</dbReference>
<sequence length="272" mass="31845">MLQEMQRVDIAVELDNFDELNQQEERDRLNLERRVERAFFVAGKALTELRDRRLYRSTHRTFEEYCKDRFAYSRRQPYLLMDAAIVFDNLEQKCDQFDHILPTAEGQVRPLTKLKPQEQQEVWQAAVEQAGGKVPTGRIVKDVIQLIIERTKVLNTYQLGEVCQIIVKDNPDLRGKGECWAIVTQVNEYSCTVMTWDGEHTLRVDHLKSMNYTDSECQDMQSLSVRINTIRNNENLEEAADAVLKHLGQLKRPYLTEFEAELLSFIESKCRK</sequence>
<dbReference type="Proteomes" id="UP001223520">
    <property type="component" value="Plasmid unnamed1"/>
</dbReference>
<evidence type="ECO:0000313" key="2">
    <source>
        <dbReference type="Proteomes" id="UP001223520"/>
    </source>
</evidence>
<dbReference type="EMBL" id="CP124544">
    <property type="protein sequence ID" value="WGV29091.1"/>
    <property type="molecule type" value="Genomic_DNA"/>
</dbReference>
<dbReference type="KEGG" id="hbq:QI031_31520"/>